<keyword evidence="3" id="KW-1185">Reference proteome</keyword>
<evidence type="ECO:0000313" key="2">
    <source>
        <dbReference type="EMBL" id="KAL3795602.1"/>
    </source>
</evidence>
<dbReference type="AlphaFoldDB" id="A0ABD3Q6D0"/>
<proteinExistence type="predicted"/>
<name>A0ABD3Q6D0_9STRA</name>
<feature type="region of interest" description="Disordered" evidence="1">
    <location>
        <begin position="19"/>
        <end position="51"/>
    </location>
</feature>
<comment type="caution">
    <text evidence="2">The sequence shown here is derived from an EMBL/GenBank/DDBJ whole genome shotgun (WGS) entry which is preliminary data.</text>
</comment>
<dbReference type="Proteomes" id="UP001530315">
    <property type="component" value="Unassembled WGS sequence"/>
</dbReference>
<protein>
    <submittedName>
        <fullName evidence="2">Uncharacterized protein</fullName>
    </submittedName>
</protein>
<gene>
    <name evidence="2" type="ORF">ACHAW5_002798</name>
</gene>
<feature type="compositionally biased region" description="Basic and acidic residues" evidence="1">
    <location>
        <begin position="19"/>
        <end position="29"/>
    </location>
</feature>
<evidence type="ECO:0000256" key="1">
    <source>
        <dbReference type="SAM" id="MobiDB-lite"/>
    </source>
</evidence>
<accession>A0ABD3Q6D0</accession>
<dbReference type="EMBL" id="JALLAZ020000414">
    <property type="protein sequence ID" value="KAL3795602.1"/>
    <property type="molecule type" value="Genomic_DNA"/>
</dbReference>
<reference evidence="2 3" key="1">
    <citation type="submission" date="2024-10" db="EMBL/GenBank/DDBJ databases">
        <title>Updated reference genomes for cyclostephanoid diatoms.</title>
        <authorList>
            <person name="Roberts W.R."/>
            <person name="Alverson A.J."/>
        </authorList>
    </citation>
    <scope>NUCLEOTIDE SEQUENCE [LARGE SCALE GENOMIC DNA]</scope>
    <source>
        <strain evidence="2 3">AJA276-08</strain>
    </source>
</reference>
<organism evidence="2 3">
    <name type="scientific">Stephanodiscus triporus</name>
    <dbReference type="NCBI Taxonomy" id="2934178"/>
    <lineage>
        <taxon>Eukaryota</taxon>
        <taxon>Sar</taxon>
        <taxon>Stramenopiles</taxon>
        <taxon>Ochrophyta</taxon>
        <taxon>Bacillariophyta</taxon>
        <taxon>Coscinodiscophyceae</taxon>
        <taxon>Thalassiosirophycidae</taxon>
        <taxon>Stephanodiscales</taxon>
        <taxon>Stephanodiscaceae</taxon>
        <taxon>Stephanodiscus</taxon>
    </lineage>
</organism>
<sequence>MALPLVLLALVRREKLGPAERSLEGRDDDGAPSFFVGPARRRRRRRRRKARGRDKDTGDFVLCLLENWSSAVAAPFVVGAVSLLSPGGRGRTIVATAPAAASLVGGGDGVDAFVRLLTRVGAAAALHQYPSLLFELRRDDRPRPICRSASYMQRAVKVMLDWLPLGVASDLAVLLGGDRSWASYRGRVGWGMMAASSLSILPSLCHLIALGRIVRFSKCSAVSLSGATTFPIDDEHDAKEGWGATIDDPRRVQWRYQLRWRTPQRLAEMLRAWRNYFFTGHVPLLLEMNEWNTRQIRFDDFSTEGTPYSIQREPTVVGGGTFDDMIPDADSIAESLSLIFRDREGAIQNATQARLIKHQESYNTKTLDDVLGVAIQQTFGIGLSYDFDHFDPPADDEEISIHQLRARMAKSAVRRKSELDRAMANELDVLRRLKDNVVTATNKEVAEDEMKSVERVIRDRHANEVDQMRDALRTMIPTNADAPKGTERYDSPIMVAEYIDMKAAIPTGSGELKVTRESVPDSLSMIEEYVRRDFGDEAADAYRREEIAALKKEKEMLLKFRQRYVLAVVS</sequence>
<feature type="compositionally biased region" description="Basic residues" evidence="1">
    <location>
        <begin position="39"/>
        <end position="51"/>
    </location>
</feature>
<evidence type="ECO:0000313" key="3">
    <source>
        <dbReference type="Proteomes" id="UP001530315"/>
    </source>
</evidence>